<dbReference type="RefSeq" id="XP_065647585.1">
    <property type="nucleotide sequence ID" value="XM_065791513.1"/>
</dbReference>
<reference evidence="1" key="1">
    <citation type="submission" date="2025-05" db="UniProtKB">
        <authorList>
            <consortium name="RefSeq"/>
        </authorList>
    </citation>
    <scope>NUCLEOTIDE SEQUENCE [LARGE SCALE GENOMIC DNA]</scope>
</reference>
<organism evidence="1 2">
    <name type="scientific">Hydra vulgaris</name>
    <name type="common">Hydra</name>
    <name type="synonym">Hydra attenuata</name>
    <dbReference type="NCBI Taxonomy" id="6087"/>
    <lineage>
        <taxon>Eukaryota</taxon>
        <taxon>Metazoa</taxon>
        <taxon>Cnidaria</taxon>
        <taxon>Hydrozoa</taxon>
        <taxon>Hydroidolina</taxon>
        <taxon>Anthoathecata</taxon>
        <taxon>Aplanulata</taxon>
        <taxon>Hydridae</taxon>
        <taxon>Hydra</taxon>
    </lineage>
</organism>
<name>A0ABM4BF31_HYDVU</name>
<evidence type="ECO:0000313" key="1">
    <source>
        <dbReference type="Proteomes" id="UP001652625"/>
    </source>
</evidence>
<dbReference type="InterPro" id="IPR019141">
    <property type="entry name" value="DUF2045"/>
</dbReference>
<dbReference type="Pfam" id="PF09741">
    <property type="entry name" value="DUF2045"/>
    <property type="match status" value="1"/>
</dbReference>
<evidence type="ECO:0000313" key="2">
    <source>
        <dbReference type="RefSeq" id="XP_065647585.1"/>
    </source>
</evidence>
<accession>A0ABM4BF31</accession>
<dbReference type="PANTHER" id="PTHR21477">
    <property type="entry name" value="ZGC:172139"/>
    <property type="match status" value="1"/>
</dbReference>
<dbReference type="GeneID" id="100201390"/>
<proteinExistence type="predicted"/>
<gene>
    <name evidence="2" type="primary">LOC100201390</name>
</gene>
<dbReference type="Proteomes" id="UP001652625">
    <property type="component" value="Chromosome 02"/>
</dbReference>
<dbReference type="PANTHER" id="PTHR21477:SF13">
    <property type="entry name" value="KIAA0930"/>
    <property type="match status" value="1"/>
</dbReference>
<protein>
    <submittedName>
        <fullName evidence="2">Uncharacterized protein KIAA0930 homolog isoform X2</fullName>
    </submittedName>
</protein>
<reference evidence="2" key="2">
    <citation type="submission" date="2025-08" db="UniProtKB">
        <authorList>
            <consortium name="RefSeq"/>
        </authorList>
    </citation>
    <scope>IDENTIFICATION</scope>
</reference>
<sequence>MANSSKSNLLEALKTHIKSDTADSISNDDSFIVNADESLWPSLFGCYFMGISPEDNDSRNETAENQQNDDDMLFYVQSKYNQPGNEIKVFRKTSKNLPGLGDPHINWMESVYLNMIMHDMEYTLTCAICTRLPTNELKVLYKTSLKVHASHHMRRMDSKGESSDLSYPNIFFIIDSYDEVFESMSIEQEEILCVELSAKYKGTKENIVIFLGSVRHEALLMTYEAKTTIGTKFAQKMSWINLGGSTDHFEYIRMRGPYGKGFAEMRIGLCKNNLVEHNGINRHRNKDVNNSSINCNCRLNENNQIYAPTTASPDKCMKCGSSNKKTNTSNNLLANPVKWFQGRSKIEVPTLSPHLTYVTLPWSRIMKDILILKQKPVFMKDC</sequence>
<keyword evidence="1" id="KW-1185">Reference proteome</keyword>